<dbReference type="PRINTS" id="PR00385">
    <property type="entry name" value="P450"/>
</dbReference>
<proteinExistence type="inferred from homology"/>
<dbReference type="InterPro" id="IPR017972">
    <property type="entry name" value="Cyt_P450_CS"/>
</dbReference>
<keyword evidence="8" id="KW-0812">Transmembrane</keyword>
<keyword evidence="3 6" id="KW-0349">Heme</keyword>
<dbReference type="Gene3D" id="1.10.630.10">
    <property type="entry name" value="Cytochrome P450"/>
    <property type="match status" value="1"/>
</dbReference>
<dbReference type="Proteomes" id="UP001187343">
    <property type="component" value="Unassembled WGS sequence"/>
</dbReference>
<dbReference type="InterPro" id="IPR001128">
    <property type="entry name" value="Cyt_P450"/>
</dbReference>
<dbReference type="FunFam" id="1.10.630.10:FF:000190">
    <property type="entry name" value="Cytochrome P450, family 2, subfamily K, polypeptide17"/>
    <property type="match status" value="1"/>
</dbReference>
<dbReference type="GO" id="GO:0020037">
    <property type="term" value="F:heme binding"/>
    <property type="evidence" value="ECO:0007669"/>
    <property type="project" value="InterPro"/>
</dbReference>
<comment type="cofactor">
    <cofactor evidence="1 6">
        <name>heme</name>
        <dbReference type="ChEBI" id="CHEBI:30413"/>
    </cofactor>
</comment>
<evidence type="ECO:0008006" key="11">
    <source>
        <dbReference type="Google" id="ProtNLM"/>
    </source>
</evidence>
<evidence type="ECO:0000313" key="9">
    <source>
        <dbReference type="EMBL" id="KAK2916845.1"/>
    </source>
</evidence>
<evidence type="ECO:0000313" key="10">
    <source>
        <dbReference type="Proteomes" id="UP001187343"/>
    </source>
</evidence>
<evidence type="ECO:0000256" key="6">
    <source>
        <dbReference type="PIRSR" id="PIRSR602401-1"/>
    </source>
</evidence>
<evidence type="ECO:0000256" key="1">
    <source>
        <dbReference type="ARBA" id="ARBA00001971"/>
    </source>
</evidence>
<keyword evidence="8" id="KW-0472">Membrane</keyword>
<dbReference type="GO" id="GO:0006805">
    <property type="term" value="P:xenobiotic metabolic process"/>
    <property type="evidence" value="ECO:0007669"/>
    <property type="project" value="TreeGrafter"/>
</dbReference>
<evidence type="ECO:0000256" key="7">
    <source>
        <dbReference type="RuleBase" id="RU000461"/>
    </source>
</evidence>
<keyword evidence="10" id="KW-1185">Reference proteome</keyword>
<dbReference type="PANTHER" id="PTHR24300:SF319">
    <property type="entry name" value="CYTOCHROME P450, FAMILY 2, SUBFAMILY AC, POLYPEPTIDE 1"/>
    <property type="match status" value="1"/>
</dbReference>
<dbReference type="GO" id="GO:0005506">
    <property type="term" value="F:iron ion binding"/>
    <property type="evidence" value="ECO:0007669"/>
    <property type="project" value="InterPro"/>
</dbReference>
<dbReference type="GO" id="GO:0006082">
    <property type="term" value="P:organic acid metabolic process"/>
    <property type="evidence" value="ECO:0007669"/>
    <property type="project" value="TreeGrafter"/>
</dbReference>
<evidence type="ECO:0000256" key="8">
    <source>
        <dbReference type="SAM" id="Phobius"/>
    </source>
</evidence>
<feature type="transmembrane region" description="Helical" evidence="8">
    <location>
        <begin position="6"/>
        <end position="30"/>
    </location>
</feature>
<gene>
    <name evidence="9" type="ORF">Q8A67_001219</name>
</gene>
<evidence type="ECO:0000256" key="3">
    <source>
        <dbReference type="ARBA" id="ARBA00022617"/>
    </source>
</evidence>
<dbReference type="PROSITE" id="PS00086">
    <property type="entry name" value="CYTOCHROME_P450"/>
    <property type="match status" value="1"/>
</dbReference>
<dbReference type="SUPFAM" id="SSF48264">
    <property type="entry name" value="Cytochrome P450"/>
    <property type="match status" value="1"/>
</dbReference>
<keyword evidence="4 6" id="KW-0479">Metal-binding</keyword>
<keyword evidence="7" id="KW-0503">Monooxygenase</keyword>
<comment type="similarity">
    <text evidence="2 7">Belongs to the cytochrome P450 family.</text>
</comment>
<keyword evidence="5 6" id="KW-0408">Iron</keyword>
<feature type="binding site" description="axial binding residue" evidence="6">
    <location>
        <position position="447"/>
    </location>
    <ligand>
        <name>heme</name>
        <dbReference type="ChEBI" id="CHEBI:30413"/>
    </ligand>
    <ligandPart>
        <name>Fe</name>
        <dbReference type="ChEBI" id="CHEBI:18248"/>
    </ligandPart>
</feature>
<keyword evidence="8" id="KW-1133">Transmembrane helix</keyword>
<dbReference type="GO" id="GO:0016712">
    <property type="term" value="F:oxidoreductase activity, acting on paired donors, with incorporation or reduction of molecular oxygen, reduced flavin or flavoprotein as one donor, and incorporation of one atom of oxygen"/>
    <property type="evidence" value="ECO:0007669"/>
    <property type="project" value="TreeGrafter"/>
</dbReference>
<comment type="caution">
    <text evidence="9">The sequence shown here is derived from an EMBL/GenBank/DDBJ whole genome shotgun (WGS) entry which is preliminary data.</text>
</comment>
<protein>
    <recommendedName>
        <fullName evidence="11">Cytochrome P450 2K1-like</fullName>
    </recommendedName>
</protein>
<keyword evidence="7" id="KW-0560">Oxidoreductase</keyword>
<evidence type="ECO:0000256" key="4">
    <source>
        <dbReference type="ARBA" id="ARBA00022723"/>
    </source>
</evidence>
<name>A0AA88QH98_9TELE</name>
<organism evidence="9 10">
    <name type="scientific">Cirrhinus molitorella</name>
    <name type="common">mud carp</name>
    <dbReference type="NCBI Taxonomy" id="172907"/>
    <lineage>
        <taxon>Eukaryota</taxon>
        <taxon>Metazoa</taxon>
        <taxon>Chordata</taxon>
        <taxon>Craniata</taxon>
        <taxon>Vertebrata</taxon>
        <taxon>Euteleostomi</taxon>
        <taxon>Actinopterygii</taxon>
        <taxon>Neopterygii</taxon>
        <taxon>Teleostei</taxon>
        <taxon>Ostariophysi</taxon>
        <taxon>Cypriniformes</taxon>
        <taxon>Cyprinidae</taxon>
        <taxon>Labeoninae</taxon>
        <taxon>Labeonini</taxon>
        <taxon>Cirrhinus</taxon>
    </lineage>
</organism>
<dbReference type="GO" id="GO:0005737">
    <property type="term" value="C:cytoplasm"/>
    <property type="evidence" value="ECO:0007669"/>
    <property type="project" value="TreeGrafter"/>
</dbReference>
<sequence length="504" mass="57277">MAVVESLLQFLSTGALLGALLLLLVLYLLYSGSKSQKEVKEPPGPKPLPLVGNLLTLDLTRPFDSFFELSKTYGNIFQVFLGPKKTVVLVGYKTVKEALVNHAEEFGERDITPSFRIMNDEHGIIFSNGENWKEMRRFALSNLRDLGMGKRGSEEKIIEEIQYLKGEFDKFEGKAFDTTQPVNYAVSNIISSIVYGSRFEYTDPEFTQMVDRANENVHVGGSTSVMLYNIFPWLGPIIKNKRIIVNNIVQSRQQMTKLINGLLETLNPHDRRGFVDSFLIRKQTEEKSGKKDSYFHQDNLMESVKDLFIAGTDTTGTTLRWGLMLMAKYPHIQDQVQEEIDRVIGERQPVVDDRRNLPYTDAVIHETQRLANIVPLSLPHVTSCDVTFNGYFIKKGTTVIPLLTSVLKDPSEWEKPNSFYPEHFLDEKGQFIKRDAFMPFSAGRRMCLGESLARMELFLFFTSLLQSYRFTTAPGASKDDLDLKGVVGLTLNPFPHKLCAIRRS</sequence>
<dbReference type="Pfam" id="PF00067">
    <property type="entry name" value="p450"/>
    <property type="match status" value="1"/>
</dbReference>
<evidence type="ECO:0000256" key="2">
    <source>
        <dbReference type="ARBA" id="ARBA00010617"/>
    </source>
</evidence>
<evidence type="ECO:0000256" key="5">
    <source>
        <dbReference type="ARBA" id="ARBA00023004"/>
    </source>
</evidence>
<dbReference type="InterPro" id="IPR050182">
    <property type="entry name" value="Cytochrome_P450_fam2"/>
</dbReference>
<dbReference type="PRINTS" id="PR00463">
    <property type="entry name" value="EP450I"/>
</dbReference>
<dbReference type="AlphaFoldDB" id="A0AA88QH98"/>
<accession>A0AA88QH98</accession>
<reference evidence="9" key="1">
    <citation type="submission" date="2023-08" db="EMBL/GenBank/DDBJ databases">
        <title>Chromosome-level Genome Assembly of mud carp (Cirrhinus molitorella).</title>
        <authorList>
            <person name="Liu H."/>
        </authorList>
    </citation>
    <scope>NUCLEOTIDE SEQUENCE</scope>
    <source>
        <strain evidence="9">Prfri</strain>
        <tissue evidence="9">Muscle</tissue>
    </source>
</reference>
<dbReference type="InterPro" id="IPR002401">
    <property type="entry name" value="Cyt_P450_E_grp-I"/>
</dbReference>
<dbReference type="PANTHER" id="PTHR24300">
    <property type="entry name" value="CYTOCHROME P450 508A4-RELATED"/>
    <property type="match status" value="1"/>
</dbReference>
<dbReference type="EMBL" id="JAUYZG010000001">
    <property type="protein sequence ID" value="KAK2916845.1"/>
    <property type="molecule type" value="Genomic_DNA"/>
</dbReference>
<dbReference type="InterPro" id="IPR036396">
    <property type="entry name" value="Cyt_P450_sf"/>
</dbReference>